<proteinExistence type="predicted"/>
<sequence length="86" mass="8902">MSGQVQLEQAVIHVAVGAGDVGEIHRLISKAGLNSQTDVKNGTITITVPRRHAGSIAARILLMSAGIEGAESAEEILATERANMGL</sequence>
<keyword evidence="2" id="KW-1185">Reference proteome</keyword>
<evidence type="ECO:0000313" key="2">
    <source>
        <dbReference type="Proteomes" id="UP001523216"/>
    </source>
</evidence>
<dbReference type="EMBL" id="JAMQOL010000008">
    <property type="protein sequence ID" value="MCM4077459.1"/>
    <property type="molecule type" value="Genomic_DNA"/>
</dbReference>
<name>A0ABT0XUN3_9ACTN</name>
<dbReference type="Proteomes" id="UP001523216">
    <property type="component" value="Unassembled WGS sequence"/>
</dbReference>
<protein>
    <submittedName>
        <fullName evidence="1">Uncharacterized protein</fullName>
    </submittedName>
</protein>
<evidence type="ECO:0000313" key="1">
    <source>
        <dbReference type="EMBL" id="MCM4077459.1"/>
    </source>
</evidence>
<organism evidence="1 2">
    <name type="scientific">Paractinoplanes hotanensis</name>
    <dbReference type="NCBI Taxonomy" id="2906497"/>
    <lineage>
        <taxon>Bacteria</taxon>
        <taxon>Bacillati</taxon>
        <taxon>Actinomycetota</taxon>
        <taxon>Actinomycetes</taxon>
        <taxon>Micromonosporales</taxon>
        <taxon>Micromonosporaceae</taxon>
        <taxon>Paractinoplanes</taxon>
    </lineage>
</organism>
<reference evidence="1 2" key="1">
    <citation type="submission" date="2022-06" db="EMBL/GenBank/DDBJ databases">
        <title>Actinoplanes abujensis sp. nov., isolated from Nigerian arid soil.</title>
        <authorList>
            <person name="Ding P."/>
        </authorList>
    </citation>
    <scope>NUCLEOTIDE SEQUENCE [LARGE SCALE GENOMIC DNA]</scope>
    <source>
        <strain evidence="2">TRM88002</strain>
    </source>
</reference>
<gene>
    <name evidence="1" type="ORF">LXN57_07780</name>
</gene>
<accession>A0ABT0XUN3</accession>
<comment type="caution">
    <text evidence="1">The sequence shown here is derived from an EMBL/GenBank/DDBJ whole genome shotgun (WGS) entry which is preliminary data.</text>
</comment>
<dbReference type="RefSeq" id="WP_251797312.1">
    <property type="nucleotide sequence ID" value="NZ_JAMQOL010000008.1"/>
</dbReference>